<dbReference type="Proteomes" id="UP000318416">
    <property type="component" value="Unassembled WGS sequence"/>
</dbReference>
<reference evidence="4 5" key="1">
    <citation type="submission" date="2019-06" db="EMBL/GenBank/DDBJ databases">
        <title>Sequencing the genomes of 1000 actinobacteria strains.</title>
        <authorList>
            <person name="Klenk H.-P."/>
        </authorList>
    </citation>
    <scope>NUCLEOTIDE SEQUENCE [LARGE SCALE GENOMIC DNA]</scope>
    <source>
        <strain evidence="4 5">DSM 41649</strain>
    </source>
</reference>
<keyword evidence="5" id="KW-1185">Reference proteome</keyword>
<feature type="domain" description="N-acetyltransferase" evidence="3">
    <location>
        <begin position="3"/>
        <end position="154"/>
    </location>
</feature>
<dbReference type="SUPFAM" id="SSF55729">
    <property type="entry name" value="Acyl-CoA N-acyltransferases (Nat)"/>
    <property type="match status" value="2"/>
</dbReference>
<evidence type="ECO:0000256" key="1">
    <source>
        <dbReference type="ARBA" id="ARBA00022679"/>
    </source>
</evidence>
<keyword evidence="2" id="KW-0012">Acyltransferase</keyword>
<dbReference type="PROSITE" id="PS51186">
    <property type="entry name" value="GNAT"/>
    <property type="match status" value="2"/>
</dbReference>
<gene>
    <name evidence="4" type="ORF">FB465_5170</name>
</gene>
<proteinExistence type="predicted"/>
<dbReference type="Pfam" id="PF00583">
    <property type="entry name" value="Acetyltransf_1"/>
    <property type="match status" value="1"/>
</dbReference>
<evidence type="ECO:0000313" key="4">
    <source>
        <dbReference type="EMBL" id="TWE20028.1"/>
    </source>
</evidence>
<dbReference type="CDD" id="cd04301">
    <property type="entry name" value="NAT_SF"/>
    <property type="match status" value="1"/>
</dbReference>
<name>A0A561EWP7_9ACTN</name>
<dbReference type="InterPro" id="IPR016181">
    <property type="entry name" value="Acyl_CoA_acyltransferase"/>
</dbReference>
<dbReference type="Gene3D" id="3.40.630.30">
    <property type="match status" value="1"/>
</dbReference>
<dbReference type="GO" id="GO:0005840">
    <property type="term" value="C:ribosome"/>
    <property type="evidence" value="ECO:0007669"/>
    <property type="project" value="UniProtKB-KW"/>
</dbReference>
<dbReference type="GO" id="GO:0016747">
    <property type="term" value="F:acyltransferase activity, transferring groups other than amino-acyl groups"/>
    <property type="evidence" value="ECO:0007669"/>
    <property type="project" value="InterPro"/>
</dbReference>
<sequence length="313" mass="34063">MTLMIRDFRPADAEAAAAAYSAGRPHLLMTPETVGYLTAHVSPKMHYRLLVAELDGRVVGTVRCGVHADSSTPGQGFANVSVLPEHRRQGAGGALLQAAEKHLAAYGVTQVHAWADDEPAAQDFAARRGYRRGRICHFAHLDLTAGLRPVPPLPSGIELRQATEYLDDPYPLYEVDVAGALDEPGDVDASEQEYEAWLAEIWNRPDLDRELTVVAVADGRPVAFSAVQTDGGSRYWSAFTTTRAEYRGRGLAKLAKTHSLHRALAAGLTDAYTNNDATNAPMLAINDWLGYRRCASEWKFIRDLSADGNTPAP</sequence>
<evidence type="ECO:0000256" key="2">
    <source>
        <dbReference type="ARBA" id="ARBA00023315"/>
    </source>
</evidence>
<dbReference type="RefSeq" id="WP_145794171.1">
    <property type="nucleotide sequence ID" value="NZ_BAAABR010000060.1"/>
</dbReference>
<dbReference type="OrthoDB" id="4119890at2"/>
<keyword evidence="4" id="KW-0687">Ribonucleoprotein</keyword>
<protein>
    <submittedName>
        <fullName evidence="4">Ribosomal protein S18 acetylase RimI-like enzyme</fullName>
    </submittedName>
</protein>
<keyword evidence="4" id="KW-0689">Ribosomal protein</keyword>
<comment type="caution">
    <text evidence="4">The sequence shown here is derived from an EMBL/GenBank/DDBJ whole genome shotgun (WGS) entry which is preliminary data.</text>
</comment>
<dbReference type="PANTHER" id="PTHR43877:SF1">
    <property type="entry name" value="ACETYLTRANSFERASE"/>
    <property type="match status" value="1"/>
</dbReference>
<dbReference type="PANTHER" id="PTHR43877">
    <property type="entry name" value="AMINOALKYLPHOSPHONATE N-ACETYLTRANSFERASE-RELATED-RELATED"/>
    <property type="match status" value="1"/>
</dbReference>
<dbReference type="Pfam" id="PF13508">
    <property type="entry name" value="Acetyltransf_7"/>
    <property type="match status" value="1"/>
</dbReference>
<keyword evidence="1" id="KW-0808">Transferase</keyword>
<dbReference type="AlphaFoldDB" id="A0A561EWP7"/>
<organism evidence="4 5">
    <name type="scientific">Kitasatospora atroaurantiaca</name>
    <dbReference type="NCBI Taxonomy" id="285545"/>
    <lineage>
        <taxon>Bacteria</taxon>
        <taxon>Bacillati</taxon>
        <taxon>Actinomycetota</taxon>
        <taxon>Actinomycetes</taxon>
        <taxon>Kitasatosporales</taxon>
        <taxon>Streptomycetaceae</taxon>
        <taxon>Kitasatospora</taxon>
    </lineage>
</organism>
<evidence type="ECO:0000259" key="3">
    <source>
        <dbReference type="PROSITE" id="PS51186"/>
    </source>
</evidence>
<evidence type="ECO:0000313" key="5">
    <source>
        <dbReference type="Proteomes" id="UP000318416"/>
    </source>
</evidence>
<feature type="domain" description="N-acetyltransferase" evidence="3">
    <location>
        <begin position="157"/>
        <end position="307"/>
    </location>
</feature>
<dbReference type="EMBL" id="VIVR01000001">
    <property type="protein sequence ID" value="TWE20028.1"/>
    <property type="molecule type" value="Genomic_DNA"/>
</dbReference>
<dbReference type="InterPro" id="IPR000182">
    <property type="entry name" value="GNAT_dom"/>
</dbReference>
<accession>A0A561EWP7</accession>
<dbReference type="InterPro" id="IPR050832">
    <property type="entry name" value="Bact_Acetyltransf"/>
</dbReference>